<dbReference type="PROSITE" id="PS50931">
    <property type="entry name" value="HTH_LYSR"/>
    <property type="match status" value="1"/>
</dbReference>
<dbReference type="SUPFAM" id="SSF46785">
    <property type="entry name" value="Winged helix' DNA-binding domain"/>
    <property type="match status" value="1"/>
</dbReference>
<dbReference type="Pfam" id="PF00126">
    <property type="entry name" value="HTH_1"/>
    <property type="match status" value="1"/>
</dbReference>
<dbReference type="InterPro" id="IPR000847">
    <property type="entry name" value="LysR_HTH_N"/>
</dbReference>
<dbReference type="EMBL" id="JBBWWT010000004">
    <property type="protein sequence ID" value="MEL1264993.1"/>
    <property type="molecule type" value="Genomic_DNA"/>
</dbReference>
<sequence>MNQPHLNRQLPPLAALRVFEAAARHLNFKRAADELALTPTAVSHQIRGLEQRLGLPLFERHARGVTLTHAGQTLFPAMRDALDGVAHALSNLRPGSHRRIVTVSVTRAFAARWLVPRLGDFAQAVPDLDLHLHASDAPVELRPGTVDLAVRYGGGRYPGLRAEPLMPGEFLPVCSPRWRPADAEALAAMPLLAYEWRLRGPGTPDWPRWFREAGVHPSSAPKATHFSDEAHAIQAAIAGHGVVLASRVLVAEELANGTLHTPLGPVLHGLDMHLVWRPEQDGDDALTQLRQWLREQAEHFLRRHAASPGTRRSRRPRRLSP</sequence>
<dbReference type="PANTHER" id="PTHR30537">
    <property type="entry name" value="HTH-TYPE TRANSCRIPTIONAL REGULATOR"/>
    <property type="match status" value="1"/>
</dbReference>
<comment type="caution">
    <text evidence="7">The sequence shown here is derived from an EMBL/GenBank/DDBJ whole genome shotgun (WGS) entry which is preliminary data.</text>
</comment>
<dbReference type="SUPFAM" id="SSF53850">
    <property type="entry name" value="Periplasmic binding protein-like II"/>
    <property type="match status" value="1"/>
</dbReference>
<reference evidence="7 8" key="1">
    <citation type="submission" date="2024-04" db="EMBL/GenBank/DDBJ databases">
        <title>Draft genome sequence of Pseudoxanthomonas putridarboris WD12.</title>
        <authorList>
            <person name="Oh J."/>
        </authorList>
    </citation>
    <scope>NUCLEOTIDE SEQUENCE [LARGE SCALE GENOMIC DNA]</scope>
    <source>
        <strain evidence="7 8">WD12</strain>
    </source>
</reference>
<dbReference type="Proteomes" id="UP001459204">
    <property type="component" value="Unassembled WGS sequence"/>
</dbReference>
<evidence type="ECO:0000256" key="5">
    <source>
        <dbReference type="SAM" id="MobiDB-lite"/>
    </source>
</evidence>
<keyword evidence="8" id="KW-1185">Reference proteome</keyword>
<feature type="domain" description="HTH lysR-type" evidence="6">
    <location>
        <begin position="11"/>
        <end position="68"/>
    </location>
</feature>
<proteinExistence type="inferred from homology"/>
<feature type="region of interest" description="Disordered" evidence="5">
    <location>
        <begin position="302"/>
        <end position="321"/>
    </location>
</feature>
<gene>
    <name evidence="7" type="primary">gcvA</name>
    <name evidence="7" type="ORF">AAD027_11555</name>
</gene>
<dbReference type="PRINTS" id="PR00039">
    <property type="entry name" value="HTHLYSR"/>
</dbReference>
<dbReference type="InterPro" id="IPR036388">
    <property type="entry name" value="WH-like_DNA-bd_sf"/>
</dbReference>
<dbReference type="Gene3D" id="3.40.190.10">
    <property type="entry name" value="Periplasmic binding protein-like II"/>
    <property type="match status" value="2"/>
</dbReference>
<dbReference type="Pfam" id="PF03466">
    <property type="entry name" value="LysR_substrate"/>
    <property type="match status" value="1"/>
</dbReference>
<accession>A0ABU9J2N0</accession>
<keyword evidence="3" id="KW-0238">DNA-binding</keyword>
<evidence type="ECO:0000256" key="1">
    <source>
        <dbReference type="ARBA" id="ARBA00009437"/>
    </source>
</evidence>
<dbReference type="RefSeq" id="WP_341726169.1">
    <property type="nucleotide sequence ID" value="NZ_JBBWWT010000004.1"/>
</dbReference>
<dbReference type="CDD" id="cd08432">
    <property type="entry name" value="PBP2_GcdR_TrpI_HvrB_AmpR_like"/>
    <property type="match status" value="1"/>
</dbReference>
<protein>
    <submittedName>
        <fullName evidence="7">Transcriptional regulator GcvA</fullName>
    </submittedName>
</protein>
<dbReference type="InterPro" id="IPR058163">
    <property type="entry name" value="LysR-type_TF_proteobact-type"/>
</dbReference>
<evidence type="ECO:0000259" key="6">
    <source>
        <dbReference type="PROSITE" id="PS50931"/>
    </source>
</evidence>
<dbReference type="NCBIfam" id="NF008352">
    <property type="entry name" value="PRK11139.1"/>
    <property type="match status" value="1"/>
</dbReference>
<evidence type="ECO:0000313" key="7">
    <source>
        <dbReference type="EMBL" id="MEL1264993.1"/>
    </source>
</evidence>
<evidence type="ECO:0000256" key="2">
    <source>
        <dbReference type="ARBA" id="ARBA00023015"/>
    </source>
</evidence>
<keyword evidence="2" id="KW-0805">Transcription regulation</keyword>
<evidence type="ECO:0000313" key="8">
    <source>
        <dbReference type="Proteomes" id="UP001459204"/>
    </source>
</evidence>
<evidence type="ECO:0000256" key="3">
    <source>
        <dbReference type="ARBA" id="ARBA00023125"/>
    </source>
</evidence>
<keyword evidence="4" id="KW-0804">Transcription</keyword>
<organism evidence="7 8">
    <name type="scientific">Pseudoxanthomonas putridarboris</name>
    <dbReference type="NCBI Taxonomy" id="752605"/>
    <lineage>
        <taxon>Bacteria</taxon>
        <taxon>Pseudomonadati</taxon>
        <taxon>Pseudomonadota</taxon>
        <taxon>Gammaproteobacteria</taxon>
        <taxon>Lysobacterales</taxon>
        <taxon>Lysobacteraceae</taxon>
        <taxon>Pseudoxanthomonas</taxon>
    </lineage>
</organism>
<evidence type="ECO:0000256" key="4">
    <source>
        <dbReference type="ARBA" id="ARBA00023163"/>
    </source>
</evidence>
<dbReference type="Gene3D" id="1.10.10.10">
    <property type="entry name" value="Winged helix-like DNA-binding domain superfamily/Winged helix DNA-binding domain"/>
    <property type="match status" value="1"/>
</dbReference>
<name>A0ABU9J2N0_9GAMM</name>
<comment type="similarity">
    <text evidence="1">Belongs to the LysR transcriptional regulatory family.</text>
</comment>
<dbReference type="InterPro" id="IPR036390">
    <property type="entry name" value="WH_DNA-bd_sf"/>
</dbReference>
<dbReference type="InterPro" id="IPR005119">
    <property type="entry name" value="LysR_subst-bd"/>
</dbReference>
<dbReference type="PANTHER" id="PTHR30537:SF26">
    <property type="entry name" value="GLYCINE CLEAVAGE SYSTEM TRANSCRIPTIONAL ACTIVATOR"/>
    <property type="match status" value="1"/>
</dbReference>